<sequence length="616" mass="70909">MDTNQYRGPMVIDTTDIPRLAPNLPPSLAGSPDEEFNSPAKMAASEPPDSPMPTTAPTTPLKLRKPSISKSITPKHSPKRIRAPLLTVTARGMPPHHILDTDVSPFRLTRDDFELIKQCNRERFQQNGKVISEHEQKLRELKIARRKMLVNYTADRHLTCAAVVQAPVRAWPLWQDTVRKEGYLSWAGKMALYLSQGFAPAYTSPWMEVPKYESETTLSHLERVAVGVAPWWEWARVVRGVYRWEKPLRTVRWMVVYAVLWWYQFLVTFMYVYLIARVLRNRQDRNEAEKVKASIVGARRQLRSVQRLEGRIERRKSDDWVEVLPKDVGSKVQLGLGDLADLLEIIQNFYEWRRPAQTVNTLVLLGVCLLFSLCTDMAYCWRLITFIFGLWFFVSSPVASLWPRYRWVVSPLRWAFWGIPTHADIAYSEFREDAVNAIKDPTKKKKAARRRAWRKRMADYEGPLTALDGDGNEAEDEGYITNSPNMEEDEEDDPEELVSPNTAHRVQTSQVGLAKTMVFCGFRCVYQRQLGRLFVSDFGLLFETEATKKLMVEMPWRYIKAIRKRENISSTGGEPVHALDVTLMGEEVVSFEGMNSRDKAFKRIIGFSGLQWQSGA</sequence>
<evidence type="ECO:0000313" key="4">
    <source>
        <dbReference type="Proteomes" id="UP000024837"/>
    </source>
</evidence>
<feature type="transmembrane region" description="Helical" evidence="2">
    <location>
        <begin position="359"/>
        <end position="378"/>
    </location>
</feature>
<organism evidence="3 4">
    <name type="scientific">Drechslerella stenobrocha 248</name>
    <dbReference type="NCBI Taxonomy" id="1043628"/>
    <lineage>
        <taxon>Eukaryota</taxon>
        <taxon>Fungi</taxon>
        <taxon>Dikarya</taxon>
        <taxon>Ascomycota</taxon>
        <taxon>Pezizomycotina</taxon>
        <taxon>Orbiliomycetes</taxon>
        <taxon>Orbiliales</taxon>
        <taxon>Orbiliaceae</taxon>
        <taxon>Drechslerella</taxon>
    </lineage>
</organism>
<dbReference type="EMBL" id="KI966410">
    <property type="protein sequence ID" value="EWC47358.1"/>
    <property type="molecule type" value="Genomic_DNA"/>
</dbReference>
<accession>W7I5A0</accession>
<feature type="region of interest" description="Disordered" evidence="1">
    <location>
        <begin position="465"/>
        <end position="502"/>
    </location>
</feature>
<reference evidence="3 4" key="1">
    <citation type="submission" date="2013-05" db="EMBL/GenBank/DDBJ databases">
        <title>Drechslerella stenobrocha genome reveals carnivorous origination and mechanical trapping mechanism of predatory fungi.</title>
        <authorList>
            <person name="Liu X."/>
            <person name="Zhang W."/>
            <person name="Liu K."/>
        </authorList>
    </citation>
    <scope>NUCLEOTIDE SEQUENCE [LARGE SCALE GENOMIC DNA]</scope>
    <source>
        <strain evidence="3 4">248</strain>
    </source>
</reference>
<dbReference type="AlphaFoldDB" id="W7I5A0"/>
<dbReference type="PANTHER" id="PTHR37402:SF1">
    <property type="entry name" value="GRAM DOMAIN-CONTAINING PROTEIN 4"/>
    <property type="match status" value="1"/>
</dbReference>
<evidence type="ECO:0000313" key="3">
    <source>
        <dbReference type="EMBL" id="EWC47358.1"/>
    </source>
</evidence>
<name>W7I5A0_9PEZI</name>
<keyword evidence="2" id="KW-0472">Membrane</keyword>
<feature type="transmembrane region" description="Helical" evidence="2">
    <location>
        <begin position="253"/>
        <end position="276"/>
    </location>
</feature>
<dbReference type="OrthoDB" id="1708389at2759"/>
<keyword evidence="4" id="KW-1185">Reference proteome</keyword>
<dbReference type="Gene3D" id="2.30.29.30">
    <property type="entry name" value="Pleckstrin-homology domain (PH domain)/Phosphotyrosine-binding domain (PTB)"/>
    <property type="match status" value="1"/>
</dbReference>
<proteinExistence type="predicted"/>
<evidence type="ECO:0000256" key="1">
    <source>
        <dbReference type="SAM" id="MobiDB-lite"/>
    </source>
</evidence>
<evidence type="ECO:0008006" key="5">
    <source>
        <dbReference type="Google" id="ProtNLM"/>
    </source>
</evidence>
<keyword evidence="2" id="KW-1133">Transmembrane helix</keyword>
<dbReference type="InterPro" id="IPR037847">
    <property type="entry name" value="GRAMDC4"/>
</dbReference>
<feature type="region of interest" description="Disordered" evidence="1">
    <location>
        <begin position="1"/>
        <end position="77"/>
    </location>
</feature>
<dbReference type="Proteomes" id="UP000024837">
    <property type="component" value="Unassembled WGS sequence"/>
</dbReference>
<protein>
    <recommendedName>
        <fullName evidence="5">GRAM domain-containing protein</fullName>
    </recommendedName>
</protein>
<gene>
    <name evidence="3" type="ORF">DRE_00326</name>
</gene>
<feature type="compositionally biased region" description="Acidic residues" evidence="1">
    <location>
        <begin position="486"/>
        <end position="496"/>
    </location>
</feature>
<dbReference type="PANTHER" id="PTHR37402">
    <property type="entry name" value="GRAM DOMAIN-CONTAINING PROTEIN 4"/>
    <property type="match status" value="1"/>
</dbReference>
<dbReference type="GO" id="GO:0006915">
    <property type="term" value="P:apoptotic process"/>
    <property type="evidence" value="ECO:0007669"/>
    <property type="project" value="InterPro"/>
</dbReference>
<evidence type="ECO:0000256" key="2">
    <source>
        <dbReference type="SAM" id="Phobius"/>
    </source>
</evidence>
<dbReference type="InterPro" id="IPR011993">
    <property type="entry name" value="PH-like_dom_sf"/>
</dbReference>
<keyword evidence="2" id="KW-0812">Transmembrane</keyword>
<dbReference type="HOGENOM" id="CLU_022814_0_0_1"/>